<dbReference type="GO" id="GO:0051539">
    <property type="term" value="F:4 iron, 4 sulfur cluster binding"/>
    <property type="evidence" value="ECO:0007669"/>
    <property type="project" value="UniProtKB-KW"/>
</dbReference>
<dbReference type="PROSITE" id="PS51918">
    <property type="entry name" value="RADICAL_SAM"/>
    <property type="match status" value="1"/>
</dbReference>
<comment type="caution">
    <text evidence="8">The sequence shown here is derived from an EMBL/GenBank/DDBJ whole genome shotgun (WGS) entry which is preliminary data.</text>
</comment>
<evidence type="ECO:0000256" key="6">
    <source>
        <dbReference type="ARBA" id="ARBA00023014"/>
    </source>
</evidence>
<dbReference type="InterPro" id="IPR023404">
    <property type="entry name" value="rSAM_horseshoe"/>
</dbReference>
<evidence type="ECO:0000313" key="8">
    <source>
        <dbReference type="EMBL" id="EFD04454.1"/>
    </source>
</evidence>
<dbReference type="InterPro" id="IPR006638">
    <property type="entry name" value="Elp3/MiaA/NifB-like_rSAM"/>
</dbReference>
<evidence type="ECO:0000256" key="2">
    <source>
        <dbReference type="ARBA" id="ARBA00022485"/>
    </source>
</evidence>
<keyword evidence="3" id="KW-0949">S-adenosyl-L-methionine</keyword>
<dbReference type="OrthoDB" id="9801689at2"/>
<dbReference type="SMART" id="SM00729">
    <property type="entry name" value="Elp3"/>
    <property type="match status" value="1"/>
</dbReference>
<evidence type="ECO:0000259" key="7">
    <source>
        <dbReference type="PROSITE" id="PS51918"/>
    </source>
</evidence>
<dbReference type="Proteomes" id="UP000004206">
    <property type="component" value="Unassembled WGS sequence"/>
</dbReference>
<dbReference type="eggNOG" id="COG1242">
    <property type="taxonomic scope" value="Bacteria"/>
</dbReference>
<dbReference type="InterPro" id="IPR058240">
    <property type="entry name" value="rSAM_sf"/>
</dbReference>
<dbReference type="PANTHER" id="PTHR11135">
    <property type="entry name" value="HISTONE ACETYLTRANSFERASE-RELATED"/>
    <property type="match status" value="1"/>
</dbReference>
<dbReference type="SFLD" id="SFLDG01086">
    <property type="entry name" value="elongater_protein-like"/>
    <property type="match status" value="1"/>
</dbReference>
<dbReference type="InterPro" id="IPR005911">
    <property type="entry name" value="YhcC-like"/>
</dbReference>
<dbReference type="GO" id="GO:0003824">
    <property type="term" value="F:catalytic activity"/>
    <property type="evidence" value="ECO:0007669"/>
    <property type="project" value="InterPro"/>
</dbReference>
<dbReference type="AlphaFoldDB" id="D3MTQ7"/>
<dbReference type="SFLD" id="SFLDG01091">
    <property type="entry name" value="uncharacterized_CHP01210-like"/>
    <property type="match status" value="1"/>
</dbReference>
<proteinExistence type="predicted"/>
<dbReference type="PANTHER" id="PTHR11135:SF1">
    <property type="entry name" value="PROTEIN YHCC"/>
    <property type="match status" value="1"/>
</dbReference>
<dbReference type="SUPFAM" id="SSF102114">
    <property type="entry name" value="Radical SAM enzymes"/>
    <property type="match status" value="1"/>
</dbReference>
<evidence type="ECO:0000256" key="4">
    <source>
        <dbReference type="ARBA" id="ARBA00022723"/>
    </source>
</evidence>
<dbReference type="GeneID" id="79843321"/>
<protein>
    <submittedName>
        <fullName evidence="8">Radical SAM protein, TIGR01212 family</fullName>
    </submittedName>
</protein>
<dbReference type="GO" id="GO:0046872">
    <property type="term" value="F:metal ion binding"/>
    <property type="evidence" value="ECO:0007669"/>
    <property type="project" value="UniProtKB-KW"/>
</dbReference>
<keyword evidence="2" id="KW-0004">4Fe-4S</keyword>
<dbReference type="Pfam" id="PF16199">
    <property type="entry name" value="Radical_SAM_C"/>
    <property type="match status" value="1"/>
</dbReference>
<dbReference type="NCBIfam" id="TIGR01212">
    <property type="entry name" value="TIGR01212 family radical SAM protein"/>
    <property type="match status" value="1"/>
</dbReference>
<keyword evidence="4" id="KW-0479">Metal-binding</keyword>
<reference evidence="8 9" key="1">
    <citation type="submission" date="2010-01" db="EMBL/GenBank/DDBJ databases">
        <authorList>
            <person name="Dodson R."/>
            <person name="Madupu R."/>
            <person name="Durkin A.S."/>
            <person name="Torralba M."/>
            <person name="Methe B."/>
            <person name="Sutton G.G."/>
            <person name="Strausberg R.L."/>
            <person name="Nelson K.E."/>
        </authorList>
    </citation>
    <scope>NUCLEOTIDE SEQUENCE [LARGE SCALE GENOMIC DNA]</scope>
    <source>
        <strain evidence="8 9">653-L</strain>
    </source>
</reference>
<evidence type="ECO:0000256" key="3">
    <source>
        <dbReference type="ARBA" id="ARBA00022691"/>
    </source>
</evidence>
<dbReference type="EMBL" id="ADJN01000063">
    <property type="protein sequence ID" value="EFD04454.1"/>
    <property type="molecule type" value="Genomic_DNA"/>
</dbReference>
<dbReference type="Pfam" id="PF04055">
    <property type="entry name" value="Radical_SAM"/>
    <property type="match status" value="1"/>
</dbReference>
<gene>
    <name evidence="8" type="ORF">HMPREF0631_0944</name>
</gene>
<dbReference type="RefSeq" id="WP_002844293.1">
    <property type="nucleotide sequence ID" value="NZ_ADJN01000063.1"/>
</dbReference>
<keyword evidence="6" id="KW-0411">Iron-sulfur</keyword>
<feature type="domain" description="Radical SAM core" evidence="7">
    <location>
        <begin position="23"/>
        <end position="264"/>
    </location>
</feature>
<dbReference type="SFLD" id="SFLDS00029">
    <property type="entry name" value="Radical_SAM"/>
    <property type="match status" value="1"/>
</dbReference>
<keyword evidence="9" id="KW-1185">Reference proteome</keyword>
<dbReference type="InterPro" id="IPR039661">
    <property type="entry name" value="ELP3"/>
</dbReference>
<dbReference type="Gene3D" id="3.80.30.20">
    <property type="entry name" value="tm_1862 like domain"/>
    <property type="match status" value="1"/>
</dbReference>
<dbReference type="InterPro" id="IPR007197">
    <property type="entry name" value="rSAM"/>
</dbReference>
<accession>D3MTQ7</accession>
<evidence type="ECO:0000256" key="1">
    <source>
        <dbReference type="ARBA" id="ARBA00001966"/>
    </source>
</evidence>
<comment type="cofactor">
    <cofactor evidence="1">
        <name>[4Fe-4S] cluster</name>
        <dbReference type="ChEBI" id="CHEBI:49883"/>
    </cofactor>
</comment>
<name>D3MTQ7_9FIRM</name>
<evidence type="ECO:0000313" key="9">
    <source>
        <dbReference type="Proteomes" id="UP000004206"/>
    </source>
</evidence>
<dbReference type="InterPro" id="IPR032432">
    <property type="entry name" value="Radical_SAM_C"/>
</dbReference>
<keyword evidence="5" id="KW-0408">Iron</keyword>
<evidence type="ECO:0000256" key="5">
    <source>
        <dbReference type="ARBA" id="ARBA00023004"/>
    </source>
</evidence>
<sequence>MEKFKYAIENKRYHTWNYYLRQKYNTKVFKVSINAGFTCPNIDGSISRGGCTYCSKEGSGDFAGNPKDDLVTQFQAMRLMMEKKWPKAKYIGYFQAFTNTYAPLEVLRDKYEVILEQDNVVGLSISTRPDCIEDDVLEYLDDLNKRTDLWVELGLQTIHDDISKRINRGHDYAIFLECVNRLRSKNINVVVHIIDGLPGEDHDMMLETAKAISKLDIQGVKIHLLHVIKDTVMARQYDKGQFDLMTKEDYVKIVCDQLEILPQEMVIHRLTGDGKKEDLVGPMWSLKKWEVLNAIDDELKRRDSWQGKYFNRKRGDRYDDENTHNPIKVFNRQYR</sequence>
<organism evidence="8 9">
    <name type="scientific">Peptostreptococcus anaerobius 653-L</name>
    <dbReference type="NCBI Taxonomy" id="596329"/>
    <lineage>
        <taxon>Bacteria</taxon>
        <taxon>Bacillati</taxon>
        <taxon>Bacillota</taxon>
        <taxon>Clostridia</taxon>
        <taxon>Peptostreptococcales</taxon>
        <taxon>Peptostreptococcaceae</taxon>
        <taxon>Peptostreptococcus</taxon>
    </lineage>
</organism>